<evidence type="ECO:0000259" key="2">
    <source>
        <dbReference type="PROSITE" id="PS51898"/>
    </source>
</evidence>
<dbReference type="Proteomes" id="UP000244948">
    <property type="component" value="Unassembled WGS sequence"/>
</dbReference>
<dbReference type="EMBL" id="QEWR01000004">
    <property type="protein sequence ID" value="PWD82516.1"/>
    <property type="molecule type" value="Genomic_DNA"/>
</dbReference>
<dbReference type="PROSITE" id="PS51898">
    <property type="entry name" value="TYR_RECOMBINASE"/>
    <property type="match status" value="1"/>
</dbReference>
<dbReference type="GO" id="GO:0015074">
    <property type="term" value="P:DNA integration"/>
    <property type="evidence" value="ECO:0007669"/>
    <property type="project" value="InterPro"/>
</dbReference>
<dbReference type="SUPFAM" id="SSF56349">
    <property type="entry name" value="DNA breaking-rejoining enzymes"/>
    <property type="match status" value="1"/>
</dbReference>
<gene>
    <name evidence="3" type="ORF">DC082_07740</name>
</gene>
<dbReference type="Pfam" id="PF00589">
    <property type="entry name" value="Phage_integrase"/>
    <property type="match status" value="1"/>
</dbReference>
<dbReference type="InterPro" id="IPR002104">
    <property type="entry name" value="Integrase_catalytic"/>
</dbReference>
<reference evidence="3 4" key="1">
    <citation type="journal article" date="2018" name="Genome Announc.">
        <title>Ignatzschineria cameli sp. nov., isolated from necrotic foot tissue of dromedaries (Camelus dromedarius) and associated maggots (Wohlfahrtia species) in Dubai.</title>
        <authorList>
            <person name="Tsang C.C."/>
            <person name="Tang J.Y."/>
            <person name="Fong J.Y."/>
            <person name="Kinne J."/>
            <person name="Lee H.H."/>
            <person name="Joseph M."/>
            <person name="Jose S."/>
            <person name="Schuster R.K."/>
            <person name="Tang Y."/>
            <person name="Sivakumar S."/>
            <person name="Chen J.H."/>
            <person name="Teng J.L."/>
            <person name="Lau S.K."/>
            <person name="Wernery U."/>
            <person name="Woo P.C."/>
        </authorList>
    </citation>
    <scope>NUCLEOTIDE SEQUENCE [LARGE SCALE GENOMIC DNA]</scope>
    <source>
        <strain evidence="3 4">KCTC 22643</strain>
    </source>
</reference>
<evidence type="ECO:0000256" key="1">
    <source>
        <dbReference type="ARBA" id="ARBA00023172"/>
    </source>
</evidence>
<evidence type="ECO:0000313" key="4">
    <source>
        <dbReference type="Proteomes" id="UP000244948"/>
    </source>
</evidence>
<protein>
    <recommendedName>
        <fullName evidence="2">Tyr recombinase domain-containing protein</fullName>
    </recommendedName>
</protein>
<keyword evidence="1" id="KW-0233">DNA recombination</keyword>
<keyword evidence="4" id="KW-1185">Reference proteome</keyword>
<proteinExistence type="predicted"/>
<dbReference type="GO" id="GO:0003677">
    <property type="term" value="F:DNA binding"/>
    <property type="evidence" value="ECO:0007669"/>
    <property type="project" value="InterPro"/>
</dbReference>
<comment type="caution">
    <text evidence="3">The sequence shown here is derived from an EMBL/GenBank/DDBJ whole genome shotgun (WGS) entry which is preliminary data.</text>
</comment>
<organism evidence="3 4">
    <name type="scientific">Ignatzschineria indica</name>
    <dbReference type="NCBI Taxonomy" id="472583"/>
    <lineage>
        <taxon>Bacteria</taxon>
        <taxon>Pseudomonadati</taxon>
        <taxon>Pseudomonadota</taxon>
        <taxon>Gammaproteobacteria</taxon>
        <taxon>Cardiobacteriales</taxon>
        <taxon>Ignatzschineriaceae</taxon>
        <taxon>Ignatzschineria</taxon>
    </lineage>
</organism>
<dbReference type="CDD" id="cd00796">
    <property type="entry name" value="INT_Rci_Hp1_C"/>
    <property type="match status" value="1"/>
</dbReference>
<dbReference type="InterPro" id="IPR011010">
    <property type="entry name" value="DNA_brk_join_enz"/>
</dbReference>
<accession>A0A2U2AIQ6</accession>
<sequence>MRQSEITTLTWQQVNLRGKYLTLIETKNGYRRHVPLSSKAIQLLQIMAPKKSGDIFGIDADTVSTLFRRSVKKCKIENIRFHDTRHEACTRLAQLIPLLDLAKMIVHKDIKSLMIYYDATPTEITDSKQA</sequence>
<dbReference type="AlphaFoldDB" id="A0A2U2AIQ6"/>
<feature type="domain" description="Tyr recombinase" evidence="2">
    <location>
        <begin position="1"/>
        <end position="130"/>
    </location>
</feature>
<name>A0A2U2AIQ6_9GAMM</name>
<dbReference type="InterPro" id="IPR013762">
    <property type="entry name" value="Integrase-like_cat_sf"/>
</dbReference>
<dbReference type="Gene3D" id="1.10.443.10">
    <property type="entry name" value="Intergrase catalytic core"/>
    <property type="match status" value="1"/>
</dbReference>
<dbReference type="GO" id="GO:0006310">
    <property type="term" value="P:DNA recombination"/>
    <property type="evidence" value="ECO:0007669"/>
    <property type="project" value="UniProtKB-KW"/>
</dbReference>
<evidence type="ECO:0000313" key="3">
    <source>
        <dbReference type="EMBL" id="PWD82516.1"/>
    </source>
</evidence>